<evidence type="ECO:0000313" key="4">
    <source>
        <dbReference type="Proteomes" id="UP000460435"/>
    </source>
</evidence>
<gene>
    <name evidence="3" type="ORF">F7O44_22790</name>
</gene>
<sequence>MPGSRRSPGARPAGSAGTKRRPATRTTRGGPRPGRETVRRRAGVESSGDENRIGPPPPPPPRPRAPGGKPSITGRAAVLTLVLAVLLVSYAYPLRTWYEQHNERSALEQEAVELREQVEQLEVELELWDDPAYVAIQARERLGFVMPGEQGYVVVHPGDDEEDDPGPEGLPPAGDGAWHERLWSSLQAADDIPDEDLP</sequence>
<dbReference type="EMBL" id="WLZY01000009">
    <property type="protein sequence ID" value="NDL59906.1"/>
    <property type="molecule type" value="Genomic_DNA"/>
</dbReference>
<name>A0A7K3M9G1_9ACTN</name>
<evidence type="ECO:0000256" key="1">
    <source>
        <dbReference type="SAM" id="MobiDB-lite"/>
    </source>
</evidence>
<evidence type="ECO:0000313" key="3">
    <source>
        <dbReference type="EMBL" id="NDL59906.1"/>
    </source>
</evidence>
<keyword evidence="4" id="KW-1185">Reference proteome</keyword>
<feature type="region of interest" description="Disordered" evidence="1">
    <location>
        <begin position="157"/>
        <end position="177"/>
    </location>
</feature>
<keyword evidence="2" id="KW-0472">Membrane</keyword>
<keyword evidence="2" id="KW-0812">Transmembrane</keyword>
<proteinExistence type="predicted"/>
<comment type="caution">
    <text evidence="3">The sequence shown here is derived from an EMBL/GenBank/DDBJ whole genome shotgun (WGS) entry which is preliminary data.</text>
</comment>
<keyword evidence="2" id="KW-1133">Transmembrane helix</keyword>
<dbReference type="Pfam" id="PF04977">
    <property type="entry name" value="DivIC"/>
    <property type="match status" value="1"/>
</dbReference>
<feature type="compositionally biased region" description="Basic and acidic residues" evidence="1">
    <location>
        <begin position="33"/>
        <end position="43"/>
    </location>
</feature>
<evidence type="ECO:0000256" key="2">
    <source>
        <dbReference type="SAM" id="Phobius"/>
    </source>
</evidence>
<dbReference type="Proteomes" id="UP000460435">
    <property type="component" value="Unassembled WGS sequence"/>
</dbReference>
<protein>
    <recommendedName>
        <fullName evidence="5">Septum formation initiator family protein</fullName>
    </recommendedName>
</protein>
<evidence type="ECO:0008006" key="5">
    <source>
        <dbReference type="Google" id="ProtNLM"/>
    </source>
</evidence>
<dbReference type="InterPro" id="IPR007060">
    <property type="entry name" value="FtsL/DivIC"/>
</dbReference>
<reference evidence="3 4" key="1">
    <citation type="submission" date="2019-11" db="EMBL/GenBank/DDBJ databases">
        <authorList>
            <person name="Li X.-J."/>
            <person name="Feng X.-M."/>
        </authorList>
    </citation>
    <scope>NUCLEOTIDE SEQUENCE [LARGE SCALE GENOMIC DNA]</scope>
    <source>
        <strain evidence="3 4">XMNu-373</strain>
    </source>
</reference>
<feature type="region of interest" description="Disordered" evidence="1">
    <location>
        <begin position="1"/>
        <end position="71"/>
    </location>
</feature>
<dbReference type="RefSeq" id="WP_162452619.1">
    <property type="nucleotide sequence ID" value="NZ_WLZY01000009.1"/>
</dbReference>
<feature type="transmembrane region" description="Helical" evidence="2">
    <location>
        <begin position="72"/>
        <end position="92"/>
    </location>
</feature>
<accession>A0A7K3M9G1</accession>
<organism evidence="3 4">
    <name type="scientific">Phytoactinopolyspora mesophila</name>
    <dbReference type="NCBI Taxonomy" id="2650750"/>
    <lineage>
        <taxon>Bacteria</taxon>
        <taxon>Bacillati</taxon>
        <taxon>Actinomycetota</taxon>
        <taxon>Actinomycetes</taxon>
        <taxon>Jiangellales</taxon>
        <taxon>Jiangellaceae</taxon>
        <taxon>Phytoactinopolyspora</taxon>
    </lineage>
</organism>
<dbReference type="AlphaFoldDB" id="A0A7K3M9G1"/>
<feature type="compositionally biased region" description="Pro residues" evidence="1">
    <location>
        <begin position="54"/>
        <end position="64"/>
    </location>
</feature>